<organism evidence="5">
    <name type="scientific">Darwinula stevensoni</name>
    <dbReference type="NCBI Taxonomy" id="69355"/>
    <lineage>
        <taxon>Eukaryota</taxon>
        <taxon>Metazoa</taxon>
        <taxon>Ecdysozoa</taxon>
        <taxon>Arthropoda</taxon>
        <taxon>Crustacea</taxon>
        <taxon>Oligostraca</taxon>
        <taxon>Ostracoda</taxon>
        <taxon>Podocopa</taxon>
        <taxon>Podocopida</taxon>
        <taxon>Darwinulocopina</taxon>
        <taxon>Darwinuloidea</taxon>
        <taxon>Darwinulidae</taxon>
        <taxon>Darwinula</taxon>
    </lineage>
</organism>
<accession>A0A7R9ABJ2</accession>
<feature type="domain" description="RING-type" evidence="4">
    <location>
        <begin position="153"/>
        <end position="194"/>
    </location>
</feature>
<keyword evidence="2" id="KW-0862">Zinc</keyword>
<evidence type="ECO:0000256" key="2">
    <source>
        <dbReference type="ARBA" id="ARBA00022833"/>
    </source>
</evidence>
<dbReference type="PROSITE" id="PS50089">
    <property type="entry name" value="ZF_RING_2"/>
    <property type="match status" value="1"/>
</dbReference>
<keyword evidence="1 3" id="KW-0863">Zinc-finger</keyword>
<dbReference type="InterPro" id="IPR001841">
    <property type="entry name" value="Znf_RING"/>
</dbReference>
<reference evidence="5" key="1">
    <citation type="submission" date="2020-11" db="EMBL/GenBank/DDBJ databases">
        <authorList>
            <person name="Tran Van P."/>
        </authorList>
    </citation>
    <scope>NUCLEOTIDE SEQUENCE</scope>
</reference>
<dbReference type="Pfam" id="PF13920">
    <property type="entry name" value="zf-C3HC4_3"/>
    <property type="match status" value="1"/>
</dbReference>
<dbReference type="GO" id="GO:0008270">
    <property type="term" value="F:zinc ion binding"/>
    <property type="evidence" value="ECO:0007669"/>
    <property type="project" value="UniProtKB-KW"/>
</dbReference>
<protein>
    <recommendedName>
        <fullName evidence="4">RING-type domain-containing protein</fullName>
    </recommendedName>
</protein>
<keyword evidence="1 3" id="KW-0479">Metal-binding</keyword>
<dbReference type="Proteomes" id="UP000677054">
    <property type="component" value="Unassembled WGS sequence"/>
</dbReference>
<evidence type="ECO:0000313" key="5">
    <source>
        <dbReference type="EMBL" id="CAD7251045.1"/>
    </source>
</evidence>
<dbReference type="EMBL" id="CAJPEV010003236">
    <property type="protein sequence ID" value="CAG0899294.1"/>
    <property type="molecule type" value="Genomic_DNA"/>
</dbReference>
<dbReference type="AlphaFoldDB" id="A0A7R9ABJ2"/>
<evidence type="ECO:0000313" key="6">
    <source>
        <dbReference type="Proteomes" id="UP000677054"/>
    </source>
</evidence>
<sequence>MEAPLSPSLYFNSLNIEDTLPSFFGPQLLNSITSLTSTLNQDPDEKPQLGLQDVNNCIFLDYTKLISPLTFEGSPKFFPKFPPPYPLYDKTPRDVASLIQKREYGEFHSYKDAEKNLEMAIKSLPSRRGSSDDEGGGIAEGGGGENGGIGVTCNICLHNLVNTVLIRCGHLGLCYACALEQWVGPGQGLCPFCRAPISLIQKITPL</sequence>
<evidence type="ECO:0000259" key="4">
    <source>
        <dbReference type="PROSITE" id="PS50089"/>
    </source>
</evidence>
<evidence type="ECO:0000256" key="3">
    <source>
        <dbReference type="PROSITE-ProRule" id="PRU00175"/>
    </source>
</evidence>
<name>A0A7R9ABJ2_9CRUS</name>
<dbReference type="Gene3D" id="3.30.40.10">
    <property type="entry name" value="Zinc/RING finger domain, C3HC4 (zinc finger)"/>
    <property type="match status" value="1"/>
</dbReference>
<dbReference type="SUPFAM" id="SSF57850">
    <property type="entry name" value="RING/U-box"/>
    <property type="match status" value="1"/>
</dbReference>
<dbReference type="EMBL" id="LR902753">
    <property type="protein sequence ID" value="CAD7251045.1"/>
    <property type="molecule type" value="Genomic_DNA"/>
</dbReference>
<gene>
    <name evidence="5" type="ORF">DSTB1V02_LOCUS10812</name>
</gene>
<keyword evidence="6" id="KW-1185">Reference proteome</keyword>
<dbReference type="SMART" id="SM00184">
    <property type="entry name" value="RING"/>
    <property type="match status" value="1"/>
</dbReference>
<dbReference type="InterPro" id="IPR013083">
    <property type="entry name" value="Znf_RING/FYVE/PHD"/>
</dbReference>
<evidence type="ECO:0000256" key="1">
    <source>
        <dbReference type="ARBA" id="ARBA00022771"/>
    </source>
</evidence>
<dbReference type="OrthoDB" id="6078042at2759"/>
<proteinExistence type="predicted"/>